<comment type="caution">
    <text evidence="1">The sequence shown here is derived from an EMBL/GenBank/DDBJ whole genome shotgun (WGS) entry which is preliminary data.</text>
</comment>
<protein>
    <submittedName>
        <fullName evidence="1">Uncharacterized protein</fullName>
    </submittedName>
</protein>
<sequence length="59" mass="6325">MVARVGDRNAFGLRVTAVQGRMVDLECETCGERGTVAAQEFQSTRCGSDRCASSQGRAE</sequence>
<accession>A0A2T4JAA0</accession>
<evidence type="ECO:0000313" key="1">
    <source>
        <dbReference type="EMBL" id="PTE14747.1"/>
    </source>
</evidence>
<evidence type="ECO:0000313" key="2">
    <source>
        <dbReference type="Proteomes" id="UP000241362"/>
    </source>
</evidence>
<name>A0A2T4JAA0_FUSBL</name>
<keyword evidence="2" id="KW-1185">Reference proteome</keyword>
<dbReference type="EMBL" id="PZKE01000006">
    <property type="protein sequence ID" value="PTE14747.1"/>
    <property type="molecule type" value="Genomic_DNA"/>
</dbReference>
<dbReference type="Proteomes" id="UP000241362">
    <property type="component" value="Unassembled WGS sequence"/>
</dbReference>
<organism evidence="1 2">
    <name type="scientific">Fuscovulum blasticum DSM 2131</name>
    <dbReference type="NCBI Taxonomy" id="1188250"/>
    <lineage>
        <taxon>Bacteria</taxon>
        <taxon>Pseudomonadati</taxon>
        <taxon>Pseudomonadota</taxon>
        <taxon>Alphaproteobacteria</taxon>
        <taxon>Rhodobacterales</taxon>
        <taxon>Paracoccaceae</taxon>
        <taxon>Pseudogemmobacter</taxon>
    </lineage>
</organism>
<dbReference type="AlphaFoldDB" id="A0A2T4JAA0"/>
<proteinExistence type="predicted"/>
<gene>
    <name evidence="1" type="ORF">C5F44_08025</name>
</gene>
<reference evidence="1 2" key="1">
    <citation type="submission" date="2018-03" db="EMBL/GenBank/DDBJ databases">
        <title>Rhodobacter blasticus.</title>
        <authorList>
            <person name="Meyer T.E."/>
            <person name="Miller S."/>
            <person name="Lodha T."/>
            <person name="Gandham S."/>
            <person name="Chintalapati S."/>
            <person name="Chintalapati V.R."/>
        </authorList>
    </citation>
    <scope>NUCLEOTIDE SEQUENCE [LARGE SCALE GENOMIC DNA]</scope>
    <source>
        <strain evidence="1 2">DSM 2131</strain>
    </source>
</reference>